<comment type="subcellular location">
    <subcellularLocation>
        <location evidence="1">Nucleus</location>
    </subcellularLocation>
</comment>
<dbReference type="SUPFAM" id="SSF57667">
    <property type="entry name" value="beta-beta-alpha zinc fingers"/>
    <property type="match status" value="1"/>
</dbReference>
<organism evidence="8 9">
    <name type="scientific">Planoprotostelium fungivorum</name>
    <dbReference type="NCBI Taxonomy" id="1890364"/>
    <lineage>
        <taxon>Eukaryota</taxon>
        <taxon>Amoebozoa</taxon>
        <taxon>Evosea</taxon>
        <taxon>Variosea</taxon>
        <taxon>Cavosteliida</taxon>
        <taxon>Cavosteliaceae</taxon>
        <taxon>Planoprotostelium</taxon>
    </lineage>
</organism>
<feature type="region of interest" description="Disordered" evidence="6">
    <location>
        <begin position="96"/>
        <end position="121"/>
    </location>
</feature>
<keyword evidence="3" id="KW-0863">Zinc-finger</keyword>
<feature type="region of interest" description="Disordered" evidence="6">
    <location>
        <begin position="203"/>
        <end position="251"/>
    </location>
</feature>
<dbReference type="EMBL" id="MDYQ01000058">
    <property type="protein sequence ID" value="PRP84692.1"/>
    <property type="molecule type" value="Genomic_DNA"/>
</dbReference>
<dbReference type="SMART" id="SM00451">
    <property type="entry name" value="ZnF_U1"/>
    <property type="match status" value="1"/>
</dbReference>
<gene>
    <name evidence="8" type="ORF">PROFUN_07942</name>
</gene>
<keyword evidence="5" id="KW-0539">Nucleus</keyword>
<evidence type="ECO:0000256" key="3">
    <source>
        <dbReference type="ARBA" id="ARBA00022771"/>
    </source>
</evidence>
<dbReference type="AlphaFoldDB" id="A0A2P6NL96"/>
<name>A0A2P6NL96_9EUKA</name>
<evidence type="ECO:0000313" key="9">
    <source>
        <dbReference type="Proteomes" id="UP000241769"/>
    </source>
</evidence>
<accession>A0A2P6NL96</accession>
<dbReference type="InterPro" id="IPR040023">
    <property type="entry name" value="WBP4"/>
</dbReference>
<dbReference type="OrthoDB" id="191651at2759"/>
<dbReference type="InterPro" id="IPR036236">
    <property type="entry name" value="Znf_C2H2_sf"/>
</dbReference>
<keyword evidence="4" id="KW-0862">Zinc</keyword>
<sequence>MYFKLLQHRSHRTSPAEFEAAIMTDYWVSTGKYWCEFCKKFITNNKNQKDRHETGDLHKFNVLKHQQNLRKEKTDKEMKDAQTLKTLQQIEAVAMGHSRPSKVRDSSLPSAPIINRPPRDAPIIEPKYEDFVYIREPTRNTYDDSQPAVTYQPESVMPAGTAGGWTTVSAEESVFDQPEEEEEEYAEEAYGVKSEFGDVKDQFGAQGEYPYPEQVYYEEKPKDALDVDSDNEKIGTEKVAELPDIDETKEP</sequence>
<evidence type="ECO:0000256" key="6">
    <source>
        <dbReference type="SAM" id="MobiDB-lite"/>
    </source>
</evidence>
<evidence type="ECO:0000256" key="4">
    <source>
        <dbReference type="ARBA" id="ARBA00022833"/>
    </source>
</evidence>
<evidence type="ECO:0000256" key="1">
    <source>
        <dbReference type="ARBA" id="ARBA00004123"/>
    </source>
</evidence>
<evidence type="ECO:0000256" key="2">
    <source>
        <dbReference type="ARBA" id="ARBA00022723"/>
    </source>
</evidence>
<reference evidence="8 9" key="1">
    <citation type="journal article" date="2018" name="Genome Biol. Evol.">
        <title>Multiple Roots of Fruiting Body Formation in Amoebozoa.</title>
        <authorList>
            <person name="Hillmann F."/>
            <person name="Forbes G."/>
            <person name="Novohradska S."/>
            <person name="Ferling I."/>
            <person name="Riege K."/>
            <person name="Groth M."/>
            <person name="Westermann M."/>
            <person name="Marz M."/>
            <person name="Spaller T."/>
            <person name="Winckler T."/>
            <person name="Schaap P."/>
            <person name="Glockner G."/>
        </authorList>
    </citation>
    <scope>NUCLEOTIDE SEQUENCE [LARGE SCALE GENOMIC DNA]</scope>
    <source>
        <strain evidence="8 9">Jena</strain>
    </source>
</reference>
<dbReference type="GO" id="GO:0008270">
    <property type="term" value="F:zinc ion binding"/>
    <property type="evidence" value="ECO:0007669"/>
    <property type="project" value="UniProtKB-KW"/>
</dbReference>
<evidence type="ECO:0000256" key="5">
    <source>
        <dbReference type="ARBA" id="ARBA00023242"/>
    </source>
</evidence>
<feature type="domain" description="Matrin-type" evidence="7">
    <location>
        <begin position="33"/>
        <end position="64"/>
    </location>
</feature>
<dbReference type="InterPro" id="IPR013085">
    <property type="entry name" value="U1-CZ_Znf_C2H2"/>
</dbReference>
<dbReference type="InParanoid" id="A0A2P6NL96"/>
<comment type="caution">
    <text evidence="8">The sequence shown here is derived from an EMBL/GenBank/DDBJ whole genome shotgun (WGS) entry which is preliminary data.</text>
</comment>
<dbReference type="InterPro" id="IPR000690">
    <property type="entry name" value="Matrin/U1-C_Znf_C2H2"/>
</dbReference>
<keyword evidence="2" id="KW-0479">Metal-binding</keyword>
<dbReference type="Proteomes" id="UP000241769">
    <property type="component" value="Unassembled WGS sequence"/>
</dbReference>
<protein>
    <submittedName>
        <fullName evidence="8">Nucleic acid binding protein</fullName>
    </submittedName>
</protein>
<keyword evidence="9" id="KW-1185">Reference proteome</keyword>
<dbReference type="GO" id="GO:0071011">
    <property type="term" value="C:precatalytic spliceosome"/>
    <property type="evidence" value="ECO:0007669"/>
    <property type="project" value="TreeGrafter"/>
</dbReference>
<dbReference type="PROSITE" id="PS50171">
    <property type="entry name" value="ZF_MATRIN"/>
    <property type="match status" value="1"/>
</dbReference>
<dbReference type="PANTHER" id="PTHR13173:SF10">
    <property type="entry name" value="WW DOMAIN-BINDING PROTEIN 4"/>
    <property type="match status" value="1"/>
</dbReference>
<evidence type="ECO:0000313" key="8">
    <source>
        <dbReference type="EMBL" id="PRP84692.1"/>
    </source>
</evidence>
<feature type="compositionally biased region" description="Basic and acidic residues" evidence="6">
    <location>
        <begin position="217"/>
        <end position="251"/>
    </location>
</feature>
<proteinExistence type="predicted"/>
<dbReference type="GO" id="GO:0003723">
    <property type="term" value="F:RNA binding"/>
    <property type="evidence" value="ECO:0007669"/>
    <property type="project" value="TreeGrafter"/>
</dbReference>
<dbReference type="Pfam" id="PF06220">
    <property type="entry name" value="zf-U1"/>
    <property type="match status" value="1"/>
</dbReference>
<dbReference type="GO" id="GO:0000398">
    <property type="term" value="P:mRNA splicing, via spliceosome"/>
    <property type="evidence" value="ECO:0007669"/>
    <property type="project" value="InterPro"/>
</dbReference>
<dbReference type="InterPro" id="IPR003604">
    <property type="entry name" value="Matrin/U1-like-C_Znf_C2H2"/>
</dbReference>
<dbReference type="STRING" id="1890364.A0A2P6NL96"/>
<dbReference type="PANTHER" id="PTHR13173">
    <property type="entry name" value="WW DOMAIN BINDING PROTEIN 4"/>
    <property type="match status" value="1"/>
</dbReference>
<dbReference type="Gene3D" id="3.30.160.60">
    <property type="entry name" value="Classic Zinc Finger"/>
    <property type="match status" value="1"/>
</dbReference>
<evidence type="ECO:0000259" key="7">
    <source>
        <dbReference type="PROSITE" id="PS50171"/>
    </source>
</evidence>